<dbReference type="PANTHER" id="PTHR48107:SF7">
    <property type="entry name" value="RE15974P"/>
    <property type="match status" value="1"/>
</dbReference>
<evidence type="ECO:0000256" key="2">
    <source>
        <dbReference type="ARBA" id="ARBA00023002"/>
    </source>
</evidence>
<feature type="non-terminal residue" evidence="3">
    <location>
        <position position="86"/>
    </location>
</feature>
<name>A0A3B9KX59_9PROT</name>
<dbReference type="InterPro" id="IPR002347">
    <property type="entry name" value="SDR_fam"/>
</dbReference>
<dbReference type="SUPFAM" id="SSF51735">
    <property type="entry name" value="NAD(P)-binding Rossmann-fold domains"/>
    <property type="match status" value="1"/>
</dbReference>
<comment type="similarity">
    <text evidence="1">Belongs to the short-chain dehydrogenases/reductases (SDR) family.</text>
</comment>
<protein>
    <submittedName>
        <fullName evidence="3">Oxidoreductase</fullName>
    </submittedName>
</protein>
<dbReference type="Gene3D" id="3.40.50.720">
    <property type="entry name" value="NAD(P)-binding Rossmann-like Domain"/>
    <property type="match status" value="1"/>
</dbReference>
<dbReference type="InterPro" id="IPR036291">
    <property type="entry name" value="NAD(P)-bd_dom_sf"/>
</dbReference>
<sequence length="86" mass="8747">MTAQKDLAGRKAIVTGSATGLGRSIALKLAERGADVIINCARSVEDGEATAADCQALGSQSRLVQADVSTEEGCRKLADAATQAGR</sequence>
<dbReference type="PANTHER" id="PTHR48107">
    <property type="entry name" value="NADPH-DEPENDENT ALDEHYDE REDUCTASE-LIKE PROTEIN, CHLOROPLASTIC-RELATED"/>
    <property type="match status" value="1"/>
</dbReference>
<accession>A0A3B9KX59</accession>
<dbReference type="Pfam" id="PF00106">
    <property type="entry name" value="adh_short"/>
    <property type="match status" value="1"/>
</dbReference>
<evidence type="ECO:0000256" key="1">
    <source>
        <dbReference type="ARBA" id="ARBA00006484"/>
    </source>
</evidence>
<dbReference type="AlphaFoldDB" id="A0A3B9KX59"/>
<comment type="caution">
    <text evidence="3">The sequence shown here is derived from an EMBL/GenBank/DDBJ whole genome shotgun (WGS) entry which is preliminary data.</text>
</comment>
<dbReference type="GO" id="GO:0016614">
    <property type="term" value="F:oxidoreductase activity, acting on CH-OH group of donors"/>
    <property type="evidence" value="ECO:0007669"/>
    <property type="project" value="UniProtKB-ARBA"/>
</dbReference>
<proteinExistence type="inferred from homology"/>
<dbReference type="EMBL" id="DMBR01000028">
    <property type="protein sequence ID" value="HAE93114.1"/>
    <property type="molecule type" value="Genomic_DNA"/>
</dbReference>
<keyword evidence="2" id="KW-0560">Oxidoreductase</keyword>
<dbReference type="Proteomes" id="UP000259173">
    <property type="component" value="Unassembled WGS sequence"/>
</dbReference>
<evidence type="ECO:0000313" key="4">
    <source>
        <dbReference type="Proteomes" id="UP000259173"/>
    </source>
</evidence>
<organism evidence="3 4">
    <name type="scientific">Hyphomonas atlantica</name>
    <dbReference type="NCBI Taxonomy" id="1280948"/>
    <lineage>
        <taxon>Bacteria</taxon>
        <taxon>Pseudomonadati</taxon>
        <taxon>Pseudomonadota</taxon>
        <taxon>Alphaproteobacteria</taxon>
        <taxon>Hyphomonadales</taxon>
        <taxon>Hyphomonadaceae</taxon>
        <taxon>Hyphomonas</taxon>
    </lineage>
</organism>
<gene>
    <name evidence="3" type="ORF">DCG65_01045</name>
</gene>
<evidence type="ECO:0000313" key="3">
    <source>
        <dbReference type="EMBL" id="HAE93114.1"/>
    </source>
</evidence>
<reference evidence="3 4" key="1">
    <citation type="journal article" date="2018" name="Nat. Biotechnol.">
        <title>A standardized bacterial taxonomy based on genome phylogeny substantially revises the tree of life.</title>
        <authorList>
            <person name="Parks D.H."/>
            <person name="Chuvochina M."/>
            <person name="Waite D.W."/>
            <person name="Rinke C."/>
            <person name="Skarshewski A."/>
            <person name="Chaumeil P.A."/>
            <person name="Hugenholtz P."/>
        </authorList>
    </citation>
    <scope>NUCLEOTIDE SEQUENCE [LARGE SCALE GENOMIC DNA]</scope>
    <source>
        <strain evidence="3">UBA8557</strain>
    </source>
</reference>